<sequence>MSKCIRNSMSVRANWPNNGRRNLVDWMHMVIFDLCFCLLISLFGSHLMTCSFVLFSCGFPTCIIFV</sequence>
<keyword evidence="1" id="KW-0472">Membrane</keyword>
<reference evidence="2" key="1">
    <citation type="submission" date="2018-02" db="EMBL/GenBank/DDBJ databases">
        <title>Rhizophora mucronata_Transcriptome.</title>
        <authorList>
            <person name="Meera S.P."/>
            <person name="Sreeshan A."/>
            <person name="Augustine A."/>
        </authorList>
    </citation>
    <scope>NUCLEOTIDE SEQUENCE</scope>
    <source>
        <tissue evidence="2">Leaf</tissue>
    </source>
</reference>
<evidence type="ECO:0000313" key="2">
    <source>
        <dbReference type="EMBL" id="MBW98746.1"/>
    </source>
</evidence>
<proteinExistence type="predicted"/>
<protein>
    <submittedName>
        <fullName evidence="2">CRAL-TRIO domain-containing protein YKL091C</fullName>
    </submittedName>
</protein>
<dbReference type="AlphaFoldDB" id="A0A2P2JZ42"/>
<keyword evidence="1" id="KW-1133">Transmembrane helix</keyword>
<name>A0A2P2JZ42_RHIMU</name>
<keyword evidence="1" id="KW-0812">Transmembrane</keyword>
<feature type="transmembrane region" description="Helical" evidence="1">
    <location>
        <begin position="30"/>
        <end position="55"/>
    </location>
</feature>
<evidence type="ECO:0000256" key="1">
    <source>
        <dbReference type="SAM" id="Phobius"/>
    </source>
</evidence>
<dbReference type="EMBL" id="GGEC01018263">
    <property type="protein sequence ID" value="MBW98746.1"/>
    <property type="molecule type" value="Transcribed_RNA"/>
</dbReference>
<organism evidence="2">
    <name type="scientific">Rhizophora mucronata</name>
    <name type="common">Asiatic mangrove</name>
    <dbReference type="NCBI Taxonomy" id="61149"/>
    <lineage>
        <taxon>Eukaryota</taxon>
        <taxon>Viridiplantae</taxon>
        <taxon>Streptophyta</taxon>
        <taxon>Embryophyta</taxon>
        <taxon>Tracheophyta</taxon>
        <taxon>Spermatophyta</taxon>
        <taxon>Magnoliopsida</taxon>
        <taxon>eudicotyledons</taxon>
        <taxon>Gunneridae</taxon>
        <taxon>Pentapetalae</taxon>
        <taxon>rosids</taxon>
        <taxon>fabids</taxon>
        <taxon>Malpighiales</taxon>
        <taxon>Rhizophoraceae</taxon>
        <taxon>Rhizophora</taxon>
    </lineage>
</organism>
<accession>A0A2P2JZ42</accession>